<name>A0A516H481_9PROT</name>
<gene>
    <name evidence="1" type="ORF">FNB15_14555</name>
</gene>
<evidence type="ECO:0008006" key="3">
    <source>
        <dbReference type="Google" id="ProtNLM"/>
    </source>
</evidence>
<reference evidence="1 2" key="1">
    <citation type="submission" date="2019-07" db="EMBL/GenBank/DDBJ databases">
        <title>Genome sequencing for Ferrovibrio sp. K5.</title>
        <authorList>
            <person name="Park S.-J."/>
        </authorList>
    </citation>
    <scope>NUCLEOTIDE SEQUENCE [LARGE SCALE GENOMIC DNA]</scope>
    <source>
        <strain evidence="1 2">K5</strain>
    </source>
</reference>
<dbReference type="GO" id="GO:0005737">
    <property type="term" value="C:cytoplasm"/>
    <property type="evidence" value="ECO:0007669"/>
    <property type="project" value="TreeGrafter"/>
</dbReference>
<dbReference type="InterPro" id="IPR050772">
    <property type="entry name" value="Hydratase-Decarb/MhpD_sf"/>
</dbReference>
<keyword evidence="2" id="KW-1185">Reference proteome</keyword>
<sequence>MTQIAAIIDQLLAARRGGLLLQPTEDLSGFDAVYAIQSGVMAKLGEVGGWKVGRWDAGSPLFYAPISADLIRPAPDTRQPEECRLRGAELEVAFRIDAKLPSPGSHDFLPALAACVTPMAVFEIVDSRLADPKSASKLWNLADVQLNAGLVCGTPLEMSWQPEDFSHPQVQLTADGADVVAGPAMLNTSTPFGMLADLVRSCGAHCGGVQPGQIVTTGSFTGLRFFAKGTQLTGCIANLPPVSVSFAA</sequence>
<dbReference type="InterPro" id="IPR036663">
    <property type="entry name" value="Fumarylacetoacetase_C_sf"/>
</dbReference>
<dbReference type="RefSeq" id="WP_144069401.1">
    <property type="nucleotide sequence ID" value="NZ_CP041636.1"/>
</dbReference>
<proteinExistence type="predicted"/>
<accession>A0A516H481</accession>
<dbReference type="GO" id="GO:0008684">
    <property type="term" value="F:2-oxopent-4-enoate hydratase activity"/>
    <property type="evidence" value="ECO:0007669"/>
    <property type="project" value="TreeGrafter"/>
</dbReference>
<evidence type="ECO:0000313" key="1">
    <source>
        <dbReference type="EMBL" id="QDO98420.1"/>
    </source>
</evidence>
<dbReference type="PANTHER" id="PTHR30143">
    <property type="entry name" value="ACID HYDRATASE"/>
    <property type="match status" value="1"/>
</dbReference>
<dbReference type="SUPFAM" id="SSF56529">
    <property type="entry name" value="FAH"/>
    <property type="match status" value="1"/>
</dbReference>
<dbReference type="OrthoDB" id="9792137at2"/>
<dbReference type="Proteomes" id="UP000317496">
    <property type="component" value="Chromosome"/>
</dbReference>
<protein>
    <recommendedName>
        <fullName evidence="3">2-keto-4-pentenoate hydratase</fullName>
    </recommendedName>
</protein>
<dbReference type="Gene3D" id="3.90.850.10">
    <property type="entry name" value="Fumarylacetoacetase-like, C-terminal domain"/>
    <property type="match status" value="1"/>
</dbReference>
<dbReference type="EMBL" id="CP041636">
    <property type="protein sequence ID" value="QDO98420.1"/>
    <property type="molecule type" value="Genomic_DNA"/>
</dbReference>
<dbReference type="KEGG" id="fer:FNB15_14555"/>
<organism evidence="1 2">
    <name type="scientific">Ferrovibrio terrae</name>
    <dbReference type="NCBI Taxonomy" id="2594003"/>
    <lineage>
        <taxon>Bacteria</taxon>
        <taxon>Pseudomonadati</taxon>
        <taxon>Pseudomonadota</taxon>
        <taxon>Alphaproteobacteria</taxon>
        <taxon>Rhodospirillales</taxon>
        <taxon>Rhodospirillaceae</taxon>
        <taxon>Ferrovibrio</taxon>
    </lineage>
</organism>
<dbReference type="PANTHER" id="PTHR30143:SF0">
    <property type="entry name" value="2-KETO-4-PENTENOATE HYDRATASE"/>
    <property type="match status" value="1"/>
</dbReference>
<evidence type="ECO:0000313" key="2">
    <source>
        <dbReference type="Proteomes" id="UP000317496"/>
    </source>
</evidence>
<dbReference type="AlphaFoldDB" id="A0A516H481"/>